<evidence type="ECO:0000256" key="1">
    <source>
        <dbReference type="SAM" id="Coils"/>
    </source>
</evidence>
<keyword evidence="1" id="KW-0175">Coiled coil</keyword>
<evidence type="ECO:0000313" key="3">
    <source>
        <dbReference type="Proteomes" id="UP000053424"/>
    </source>
</evidence>
<dbReference type="HOGENOM" id="CLU_047740_0_0_1"/>
<dbReference type="OrthoDB" id="3365514at2759"/>
<name>A0A0C2YDV7_HEBCY</name>
<dbReference type="EMBL" id="KN831769">
    <property type="protein sequence ID" value="KIM47973.1"/>
    <property type="molecule type" value="Genomic_DNA"/>
</dbReference>
<accession>A0A0C2YDV7</accession>
<dbReference type="Proteomes" id="UP000053424">
    <property type="component" value="Unassembled WGS sequence"/>
</dbReference>
<gene>
    <name evidence="2" type="ORF">M413DRAFT_439667</name>
</gene>
<organism evidence="2 3">
    <name type="scientific">Hebeloma cylindrosporum</name>
    <dbReference type="NCBI Taxonomy" id="76867"/>
    <lineage>
        <taxon>Eukaryota</taxon>
        <taxon>Fungi</taxon>
        <taxon>Dikarya</taxon>
        <taxon>Basidiomycota</taxon>
        <taxon>Agaricomycotina</taxon>
        <taxon>Agaricomycetes</taxon>
        <taxon>Agaricomycetidae</taxon>
        <taxon>Agaricales</taxon>
        <taxon>Agaricineae</taxon>
        <taxon>Hymenogastraceae</taxon>
        <taxon>Hebeloma</taxon>
    </lineage>
</organism>
<feature type="coiled-coil region" evidence="1">
    <location>
        <begin position="76"/>
        <end position="103"/>
    </location>
</feature>
<dbReference type="AlphaFoldDB" id="A0A0C2YDV7"/>
<proteinExistence type="predicted"/>
<reference evidence="3" key="2">
    <citation type="submission" date="2015-01" db="EMBL/GenBank/DDBJ databases">
        <title>Evolutionary Origins and Diversification of the Mycorrhizal Mutualists.</title>
        <authorList>
            <consortium name="DOE Joint Genome Institute"/>
            <consortium name="Mycorrhizal Genomics Consortium"/>
            <person name="Kohler A."/>
            <person name="Kuo A."/>
            <person name="Nagy L.G."/>
            <person name="Floudas D."/>
            <person name="Copeland A."/>
            <person name="Barry K.W."/>
            <person name="Cichocki N."/>
            <person name="Veneault-Fourrey C."/>
            <person name="LaButti K."/>
            <person name="Lindquist E.A."/>
            <person name="Lipzen A."/>
            <person name="Lundell T."/>
            <person name="Morin E."/>
            <person name="Murat C."/>
            <person name="Riley R."/>
            <person name="Ohm R."/>
            <person name="Sun H."/>
            <person name="Tunlid A."/>
            <person name="Henrissat B."/>
            <person name="Grigoriev I.V."/>
            <person name="Hibbett D.S."/>
            <person name="Martin F."/>
        </authorList>
    </citation>
    <scope>NUCLEOTIDE SEQUENCE [LARGE SCALE GENOMIC DNA]</scope>
    <source>
        <strain evidence="3">h7</strain>
    </source>
</reference>
<evidence type="ECO:0000313" key="2">
    <source>
        <dbReference type="EMBL" id="KIM47973.1"/>
    </source>
</evidence>
<sequence length="438" mass="47134">MPTSPRPVPDQVLQPEFAALTQCLRDVVIRTGQIYSFYADVHRLNIEKHVSNAPRALTAALGRDIEKYDQLCDSIEAQLLRAINVLRRDLRREEERIEKQRNLEASMLPPPVPHSLLEGMADDTQTPIETATNPRNSPISTLPARRMSTISISSLHRPQFPLKLDLSSTSLRITEEEAALYTRGLASPVTLAPKSARPVDSAEFSAELMAAFATSSVPLEVGHNTGNADLTLSAHKQPDVTIGVGDSSDKPIELDLDAMDMEMVDLADQFGVPAESGESNNVHDGLFSPLADDGEAQQLPDSNVDDELFGNFTSSADLDVDMSASPGTMLHQTTSVPSPGSLLAQFSSSSGVMDVKPSLPPGNPSIHDPVASFDLGSLDLTQLDTTQLDTTQLDPNFFTNSQETEMGFSIAMAAFLNSGNGSNVESGVEESDVNAALH</sequence>
<protein>
    <submittedName>
        <fullName evidence="2">Uncharacterized protein</fullName>
    </submittedName>
</protein>
<keyword evidence="3" id="KW-1185">Reference proteome</keyword>
<reference evidence="2 3" key="1">
    <citation type="submission" date="2014-04" db="EMBL/GenBank/DDBJ databases">
        <authorList>
            <consortium name="DOE Joint Genome Institute"/>
            <person name="Kuo A."/>
            <person name="Gay G."/>
            <person name="Dore J."/>
            <person name="Kohler A."/>
            <person name="Nagy L.G."/>
            <person name="Floudas D."/>
            <person name="Copeland A."/>
            <person name="Barry K.W."/>
            <person name="Cichocki N."/>
            <person name="Veneault-Fourrey C."/>
            <person name="LaButti K."/>
            <person name="Lindquist E.A."/>
            <person name="Lipzen A."/>
            <person name="Lundell T."/>
            <person name="Morin E."/>
            <person name="Murat C."/>
            <person name="Sun H."/>
            <person name="Tunlid A."/>
            <person name="Henrissat B."/>
            <person name="Grigoriev I.V."/>
            <person name="Hibbett D.S."/>
            <person name="Martin F."/>
            <person name="Nordberg H.P."/>
            <person name="Cantor M.N."/>
            <person name="Hua S.X."/>
        </authorList>
    </citation>
    <scope>NUCLEOTIDE SEQUENCE [LARGE SCALE GENOMIC DNA]</scope>
    <source>
        <strain evidence="3">h7</strain>
    </source>
</reference>